<organism evidence="16 17">
    <name type="scientific">Gloeothece verrucosa (strain PCC 7822)</name>
    <name type="common">Cyanothece sp. (strain PCC 7822)</name>
    <dbReference type="NCBI Taxonomy" id="497965"/>
    <lineage>
        <taxon>Bacteria</taxon>
        <taxon>Bacillati</taxon>
        <taxon>Cyanobacteriota</taxon>
        <taxon>Cyanophyceae</taxon>
        <taxon>Oscillatoriophycideae</taxon>
        <taxon>Chroococcales</taxon>
        <taxon>Aphanothecaceae</taxon>
        <taxon>Gloeothece</taxon>
        <taxon>Gloeothece verrucosa</taxon>
    </lineage>
</organism>
<evidence type="ECO:0000256" key="4">
    <source>
        <dbReference type="ARBA" id="ARBA00022695"/>
    </source>
</evidence>
<keyword evidence="2 12" id="KW-0639">Primosome</keyword>
<dbReference type="Pfam" id="PF01807">
    <property type="entry name" value="Zn_ribbon_DnaG"/>
    <property type="match status" value="1"/>
</dbReference>
<dbReference type="Gene3D" id="3.90.580.10">
    <property type="entry name" value="Zinc finger, CHC2-type domain"/>
    <property type="match status" value="1"/>
</dbReference>
<dbReference type="Proteomes" id="UP000008206">
    <property type="component" value="Chromosome"/>
</dbReference>
<dbReference type="GO" id="GO:0003899">
    <property type="term" value="F:DNA-directed RNA polymerase activity"/>
    <property type="evidence" value="ECO:0007669"/>
    <property type="project" value="UniProtKB-UniRule"/>
</dbReference>
<dbReference type="NCBIfam" id="TIGR01391">
    <property type="entry name" value="dnaG"/>
    <property type="match status" value="1"/>
</dbReference>
<name>E0UGE4_GLOV7</name>
<dbReference type="Pfam" id="PF13155">
    <property type="entry name" value="Toprim_2"/>
    <property type="match status" value="1"/>
</dbReference>
<dbReference type="SMART" id="SM00493">
    <property type="entry name" value="TOPRIM"/>
    <property type="match status" value="1"/>
</dbReference>
<dbReference type="FunFam" id="3.40.1360.10:FF:000002">
    <property type="entry name" value="DNA primase"/>
    <property type="match status" value="1"/>
</dbReference>
<dbReference type="InterPro" id="IPR034151">
    <property type="entry name" value="TOPRIM_DnaG_bac"/>
</dbReference>
<dbReference type="PROSITE" id="PS50880">
    <property type="entry name" value="TOPRIM"/>
    <property type="match status" value="1"/>
</dbReference>
<comment type="domain">
    <text evidence="12">Contains an N-terminal zinc-binding domain, a central core domain that contains the primase activity, and a C-terminal DnaB-binding domain.</text>
</comment>
<keyword evidence="9" id="KW-0460">Magnesium</keyword>
<feature type="zinc finger region" description="CHC2-type" evidence="12 14">
    <location>
        <begin position="41"/>
        <end position="65"/>
    </location>
</feature>
<dbReference type="InterPro" id="IPR013264">
    <property type="entry name" value="DNAG_N"/>
</dbReference>
<evidence type="ECO:0000256" key="10">
    <source>
        <dbReference type="ARBA" id="ARBA00023125"/>
    </source>
</evidence>
<dbReference type="GO" id="GO:0008270">
    <property type="term" value="F:zinc ion binding"/>
    <property type="evidence" value="ECO:0007669"/>
    <property type="project" value="UniProtKB-UniRule"/>
</dbReference>
<dbReference type="InterPro" id="IPR036977">
    <property type="entry name" value="DNA_primase_Znf_CHC2"/>
</dbReference>
<dbReference type="PANTHER" id="PTHR30313">
    <property type="entry name" value="DNA PRIMASE"/>
    <property type="match status" value="1"/>
</dbReference>
<accession>E0UGE4</accession>
<dbReference type="HOGENOM" id="CLU_013501_3_1_3"/>
<evidence type="ECO:0000256" key="7">
    <source>
        <dbReference type="ARBA" id="ARBA00022771"/>
    </source>
</evidence>
<dbReference type="InterPro" id="IPR030846">
    <property type="entry name" value="DnaG_bac"/>
</dbReference>
<proteinExistence type="inferred from homology"/>
<dbReference type="InterPro" id="IPR037068">
    <property type="entry name" value="DNA_primase_core_N_sf"/>
</dbReference>
<dbReference type="EC" id="2.7.7.101" evidence="12"/>
<keyword evidence="10 12" id="KW-0238">DNA-binding</keyword>
<dbReference type="HAMAP" id="MF_00974">
    <property type="entry name" value="DNA_primase_DnaG"/>
    <property type="match status" value="1"/>
</dbReference>
<comment type="cofactor">
    <cofactor evidence="12 13 14">
        <name>Zn(2+)</name>
        <dbReference type="ChEBI" id="CHEBI:29105"/>
    </cofactor>
    <text evidence="12 13 14">Binds 1 zinc ion per monomer.</text>
</comment>
<evidence type="ECO:0000256" key="14">
    <source>
        <dbReference type="PIRSR" id="PIRSR002811-1"/>
    </source>
</evidence>
<dbReference type="GO" id="GO:1990077">
    <property type="term" value="C:primosome complex"/>
    <property type="evidence" value="ECO:0007669"/>
    <property type="project" value="UniProtKB-KW"/>
</dbReference>
<dbReference type="CDD" id="cd03364">
    <property type="entry name" value="TOPRIM_DnaG_primases"/>
    <property type="match status" value="1"/>
</dbReference>
<dbReference type="GO" id="GO:0005737">
    <property type="term" value="C:cytoplasm"/>
    <property type="evidence" value="ECO:0007669"/>
    <property type="project" value="TreeGrafter"/>
</dbReference>
<dbReference type="InterPro" id="IPR006171">
    <property type="entry name" value="TOPRIM_dom"/>
</dbReference>
<dbReference type="Pfam" id="PF10410">
    <property type="entry name" value="DnaB_bind"/>
    <property type="match status" value="1"/>
</dbReference>
<dbReference type="PIRSF" id="PIRSF002811">
    <property type="entry name" value="DnaG"/>
    <property type="match status" value="1"/>
</dbReference>
<evidence type="ECO:0000259" key="15">
    <source>
        <dbReference type="PROSITE" id="PS50880"/>
    </source>
</evidence>
<dbReference type="GO" id="GO:0006269">
    <property type="term" value="P:DNA replication, synthesis of primer"/>
    <property type="evidence" value="ECO:0007669"/>
    <property type="project" value="UniProtKB-UniRule"/>
</dbReference>
<dbReference type="Gene3D" id="3.40.1360.10">
    <property type="match status" value="1"/>
</dbReference>
<evidence type="ECO:0000256" key="2">
    <source>
        <dbReference type="ARBA" id="ARBA00022515"/>
    </source>
</evidence>
<gene>
    <name evidence="12" type="primary">dnaG</name>
    <name evidence="16" type="ordered locus">Cyan7822_4872</name>
</gene>
<evidence type="ECO:0000256" key="1">
    <source>
        <dbReference type="ARBA" id="ARBA00022478"/>
    </source>
</evidence>
<evidence type="ECO:0000313" key="16">
    <source>
        <dbReference type="EMBL" id="ADN16763.1"/>
    </source>
</evidence>
<dbReference type="AlphaFoldDB" id="E0UGE4"/>
<keyword evidence="3 12" id="KW-0808">Transferase</keyword>
<evidence type="ECO:0000256" key="8">
    <source>
        <dbReference type="ARBA" id="ARBA00022833"/>
    </source>
</evidence>
<keyword evidence="8 12" id="KW-0862">Zinc</keyword>
<dbReference type="STRING" id="497965.Cyan7822_4872"/>
<evidence type="ECO:0000313" key="17">
    <source>
        <dbReference type="Proteomes" id="UP000008206"/>
    </source>
</evidence>
<evidence type="ECO:0000256" key="3">
    <source>
        <dbReference type="ARBA" id="ARBA00022679"/>
    </source>
</evidence>
<dbReference type="Gene3D" id="3.90.980.10">
    <property type="entry name" value="DNA primase, catalytic core, N-terminal domain"/>
    <property type="match status" value="1"/>
</dbReference>
<evidence type="ECO:0000256" key="13">
    <source>
        <dbReference type="PIRNR" id="PIRNR002811"/>
    </source>
</evidence>
<dbReference type="GO" id="GO:0000428">
    <property type="term" value="C:DNA-directed RNA polymerase complex"/>
    <property type="evidence" value="ECO:0007669"/>
    <property type="project" value="UniProtKB-KW"/>
</dbReference>
<keyword evidence="7 12" id="KW-0863">Zinc-finger</keyword>
<dbReference type="SUPFAM" id="SSF57783">
    <property type="entry name" value="Zinc beta-ribbon"/>
    <property type="match status" value="1"/>
</dbReference>
<dbReference type="PANTHER" id="PTHR30313:SF2">
    <property type="entry name" value="DNA PRIMASE"/>
    <property type="match status" value="1"/>
</dbReference>
<dbReference type="GO" id="GO:0003677">
    <property type="term" value="F:DNA binding"/>
    <property type="evidence" value="ECO:0007669"/>
    <property type="project" value="UniProtKB-KW"/>
</dbReference>
<evidence type="ECO:0000256" key="6">
    <source>
        <dbReference type="ARBA" id="ARBA00022723"/>
    </source>
</evidence>
<dbReference type="InterPro" id="IPR002694">
    <property type="entry name" value="Znf_CHC2"/>
</dbReference>
<dbReference type="Pfam" id="PF08275">
    <property type="entry name" value="DNAG_N"/>
    <property type="match status" value="1"/>
</dbReference>
<dbReference type="InterPro" id="IPR006295">
    <property type="entry name" value="DNA_primase_DnaG"/>
</dbReference>
<dbReference type="FunFam" id="3.90.580.10:FF:000001">
    <property type="entry name" value="DNA primase"/>
    <property type="match status" value="1"/>
</dbReference>
<protein>
    <recommendedName>
        <fullName evidence="12 13">DNA primase</fullName>
        <ecNumber evidence="12">2.7.7.101</ecNumber>
    </recommendedName>
</protein>
<keyword evidence="11 12" id="KW-0804">Transcription</keyword>
<evidence type="ECO:0000256" key="11">
    <source>
        <dbReference type="ARBA" id="ARBA00023163"/>
    </source>
</evidence>
<dbReference type="OrthoDB" id="9803773at2"/>
<keyword evidence="1 12" id="KW-0240">DNA-directed RNA polymerase</keyword>
<dbReference type="EMBL" id="CP002198">
    <property type="protein sequence ID" value="ADN16763.1"/>
    <property type="molecule type" value="Genomic_DNA"/>
</dbReference>
<sequence>MGNTQLDPQTLEDIKQRVDIVDVISEYVVLHKRGKSLVGLCPFHNEKSPSFNVSPSKQVYHCFGCGAGGNAITFLMELRKQSFYEVALDLAKRYQIPLKTLSPQEHQQLQRQLSLKEQLYEIVAVAANFYQHALRQPEGEKALNYLKEKRHLKEETIQQFQLGYALPGWETLYRYLVEQKRYPVTLVEQAGLIKQRQSGNGYYDGFRDRLMIPIHDVQGRVIAFGSRTLGTDEPKYLNSPETPLFDKGKTLFALDKAAKSITQQDQAVVVEGYFDAIALQAAGITNVVASLGTAFSQVQLKQLLRYTDSKQIIFNFDADQAGIKATERAITEISSLVNSGQVQLKILNLPDGKDADEFLNSSPDAGEKFRDLLKTAPLWFDWLLKQLLSQYNLKAADQFQIVAQRMVQLLSQLQNPYQRTYYINYCAEILSQGDQSRIRLHENNLSKQLRKIKLNFSKNSPLPSQNNEILSDEKTRLELVEKMLLKIYLHCPLHRPEIKAQLEEKDLYFSLSHHRFLWQQILDIEEKFQSEINSHDQRLLSLLQDKLLDITEYREKLQSLFYLNEIGEEDIFAAAINIQKAFNSLEIISHEKYKRYCKEQFSSAKSLQDQRYWHEELSRVAQQLQALISYPE</sequence>
<keyword evidence="4 12" id="KW-0548">Nucleotidyltransferase</keyword>
<dbReference type="eggNOG" id="COG0358">
    <property type="taxonomic scope" value="Bacteria"/>
</dbReference>
<reference evidence="17" key="1">
    <citation type="journal article" date="2011" name="MBio">
        <title>Novel metabolic attributes of the genus Cyanothece, comprising a group of unicellular nitrogen-fixing Cyanobacteria.</title>
        <authorList>
            <person name="Bandyopadhyay A."/>
            <person name="Elvitigala T."/>
            <person name="Welsh E."/>
            <person name="Stockel J."/>
            <person name="Liberton M."/>
            <person name="Min H."/>
            <person name="Sherman L.A."/>
            <person name="Pakrasi H.B."/>
        </authorList>
    </citation>
    <scope>NUCLEOTIDE SEQUENCE [LARGE SCALE GENOMIC DNA]</scope>
    <source>
        <strain evidence="17">PCC 7822</strain>
    </source>
</reference>
<keyword evidence="17" id="KW-1185">Reference proteome</keyword>
<comment type="subunit">
    <text evidence="12">Monomer. Interacts with DnaB.</text>
</comment>
<keyword evidence="5 12" id="KW-0235">DNA replication</keyword>
<dbReference type="InterPro" id="IPR019475">
    <property type="entry name" value="DNA_primase_DnaB-bd"/>
</dbReference>
<dbReference type="KEGG" id="cyj:Cyan7822_4872"/>
<keyword evidence="6 12" id="KW-0479">Metal-binding</keyword>
<dbReference type="RefSeq" id="WP_013324801.1">
    <property type="nucleotide sequence ID" value="NC_014501.1"/>
</dbReference>
<evidence type="ECO:0000256" key="5">
    <source>
        <dbReference type="ARBA" id="ARBA00022705"/>
    </source>
</evidence>
<dbReference type="InterPro" id="IPR050219">
    <property type="entry name" value="DnaG_primase"/>
</dbReference>
<evidence type="ECO:0000256" key="9">
    <source>
        <dbReference type="ARBA" id="ARBA00022842"/>
    </source>
</evidence>
<evidence type="ECO:0000256" key="12">
    <source>
        <dbReference type="HAMAP-Rule" id="MF_00974"/>
    </source>
</evidence>
<feature type="domain" description="Toprim" evidence="15">
    <location>
        <begin position="265"/>
        <end position="348"/>
    </location>
</feature>
<dbReference type="SMART" id="SM00400">
    <property type="entry name" value="ZnF_CHCC"/>
    <property type="match status" value="1"/>
</dbReference>
<comment type="function">
    <text evidence="12 13">RNA polymerase that catalyzes the synthesis of short RNA molecules used as primers for DNA polymerase during DNA replication.</text>
</comment>
<comment type="catalytic activity">
    <reaction evidence="12">
        <text>ssDNA + n NTP = ssDNA/pppN(pN)n-1 hybrid + (n-1) diphosphate.</text>
        <dbReference type="EC" id="2.7.7.101"/>
    </reaction>
</comment>
<comment type="similarity">
    <text evidence="12 13">Belongs to the DnaG primase family.</text>
</comment>
<dbReference type="SUPFAM" id="SSF56731">
    <property type="entry name" value="DNA primase core"/>
    <property type="match status" value="1"/>
</dbReference>
<dbReference type="FunFam" id="3.90.980.10:FF:000001">
    <property type="entry name" value="DNA primase"/>
    <property type="match status" value="1"/>
</dbReference>